<dbReference type="Gene3D" id="2.60.220.30">
    <property type="match status" value="1"/>
</dbReference>
<gene>
    <name evidence="3" type="ORF">PMEA_00002203</name>
</gene>
<keyword evidence="1" id="KW-0802">TPR repeat</keyword>
<dbReference type="Pfam" id="PF20706">
    <property type="entry name" value="GT4-conflict"/>
    <property type="match status" value="1"/>
</dbReference>
<dbReference type="SMART" id="SM00028">
    <property type="entry name" value="TPR"/>
    <property type="match status" value="5"/>
</dbReference>
<protein>
    <recommendedName>
        <fullName evidence="2">ATPase AAA-type core domain-containing protein</fullName>
    </recommendedName>
</protein>
<dbReference type="InterPro" id="IPR019734">
    <property type="entry name" value="TPR_rpt"/>
</dbReference>
<dbReference type="InterPro" id="IPR011990">
    <property type="entry name" value="TPR-like_helical_dom_sf"/>
</dbReference>
<reference evidence="3 4" key="1">
    <citation type="submission" date="2022-05" db="EMBL/GenBank/DDBJ databases">
        <authorList>
            <consortium name="Genoscope - CEA"/>
            <person name="William W."/>
        </authorList>
    </citation>
    <scope>NUCLEOTIDE SEQUENCE [LARGE SCALE GENOMIC DNA]</scope>
</reference>
<dbReference type="GO" id="GO:0016887">
    <property type="term" value="F:ATP hydrolysis activity"/>
    <property type="evidence" value="ECO:0007669"/>
    <property type="project" value="InterPro"/>
</dbReference>
<dbReference type="PROSITE" id="PS50005">
    <property type="entry name" value="TPR"/>
    <property type="match status" value="2"/>
</dbReference>
<dbReference type="PRINTS" id="PR00364">
    <property type="entry name" value="DISEASERSIST"/>
</dbReference>
<proteinExistence type="predicted"/>
<dbReference type="SUPFAM" id="SSF53756">
    <property type="entry name" value="UDP-Glycosyltransferase/glycogen phosphorylase"/>
    <property type="match status" value="1"/>
</dbReference>
<evidence type="ECO:0000313" key="3">
    <source>
        <dbReference type="EMBL" id="CAH3164239.1"/>
    </source>
</evidence>
<dbReference type="Proteomes" id="UP001159428">
    <property type="component" value="Unassembled WGS sequence"/>
</dbReference>
<dbReference type="Gene3D" id="3.40.50.300">
    <property type="entry name" value="P-loop containing nucleotide triphosphate hydrolases"/>
    <property type="match status" value="1"/>
</dbReference>
<dbReference type="Pfam" id="PF13424">
    <property type="entry name" value="TPR_12"/>
    <property type="match status" value="1"/>
</dbReference>
<evidence type="ECO:0000259" key="2">
    <source>
        <dbReference type="Pfam" id="PF00004"/>
    </source>
</evidence>
<dbReference type="SUPFAM" id="SSF52540">
    <property type="entry name" value="P-loop containing nucleoside triphosphate hydrolases"/>
    <property type="match status" value="1"/>
</dbReference>
<dbReference type="Pfam" id="PF00004">
    <property type="entry name" value="AAA"/>
    <property type="match status" value="1"/>
</dbReference>
<dbReference type="Gene3D" id="1.25.40.10">
    <property type="entry name" value="Tetratricopeptide repeat domain"/>
    <property type="match status" value="2"/>
</dbReference>
<dbReference type="InterPro" id="IPR003959">
    <property type="entry name" value="ATPase_AAA_core"/>
</dbReference>
<dbReference type="EMBL" id="CALNXJ010000101">
    <property type="protein sequence ID" value="CAH3164239.1"/>
    <property type="molecule type" value="Genomic_DNA"/>
</dbReference>
<name>A0AAU9Y143_9CNID</name>
<feature type="repeat" description="TPR" evidence="1">
    <location>
        <begin position="643"/>
        <end position="676"/>
    </location>
</feature>
<sequence>MAAVAIESCLQLQHLFKDISPMFDRTESENVVQSLKNNYGGKFNSLRSHDLLQCLQLLAKHGYVSGGKVKLIEDYVAPKSSKEELIKEAIRKFKASRPAVKEEEFQGRDDDIKEITEKLELKDVPVLNLFGSSGVGKTRLANEVCSQWRGNYRVFDLREVNSMKAMYYHILSSLDLAVPVGFMNLNYVAVKNIRDKVKDLKSGGHSVLFLLDNVDQFATGQEMDGKSLKTDFVQFLEQLFELDGKGERCALKLLLTSRIEFTNAKLVDNFKVKSLKTSSSEKILFPAGSTGVQVHQKDNLIGISKGFPIVLKGMGAILRQERKSADDLIAGVVATPEKTKVHEDAEEMSVSFEEEGVDAGQISVIREMFATLPSDSLKVTAVVISLFHGPFSVATASKVLGIDQTEALAQLEGLVASAIISVVDKEAKERKYDIHPLLQKYADSIKSDKHFFAAYMEAKGRYYELFMSRMKKIAKLIDPEYVKAFHLFDTDRANYEFALEISLQPEYFKVPGEFHENALIASLFMVMLTERKVFTLFHSWAEMCEDDGKSGSLGRTQLKCWEARQVLDIHGTEKAFEILKEALSSMEKVEDQSTDIFKLTKALYLHTEGEILWRNIDYKKALESLQLSLTFSEELLKEHTDLARCYNAIGNCYSRLNQPTEALEFYEKAYNMQENLAGSEYHFDMPMYKHQIGTAYEGLKKYDKAVEYYRDALRLLEELNLSGFGDEAHFCRELANALIWQEKYSEAAEPAMRAYNIRKNLLKNHPLMVCSIFQRANLQAYLQDYEGALKLYLEAWQMEKSLDVGNHSEVWRKIITGVENMCDYLKNREEKQKFQKDALKFCEHFWIEKKKSPRFAFNDSNKDIIDVLMDLVSDENDKYKLQKEQLWFYEGMYNATKEELQKDCDLETESDTLHYTLEEMIKLLNQVIHLCHQLKDYKQEEQYTDALRDSCLQTLSVLGYKQFCKSEAFLMRKTVSFDGQMMSKDKYKSIFSHQMEAIVFITLQTFLQCADKMFANNLLFAALRMLNFQFRLIVCGQKHLMDYYDYFMTKHNILHFSGFKRWESSRGDNSLKRYQTLQLFDLFPYVCNCTSQIPLVLLLLFNALLYSTRKERRLSLTMYLTDEEDATVDTEDGQKTLIKRGKIGGKEDTWHLRKAGASIKLCSGAVQQPVPFTCRCQLWNPRSLSPPVASDEILVSSVIELSHDGPSNLEYRENFEGISFNVALLHSAPYLEGYEVVIKQLTDQENNEWKELKTENTWHGSETSTVPRWLFPFAQAVCAKSGVSSFAAIWRPKSFIFSSGTAIGPELTCIVPDFPDVSVQIPQSCVPVDEDFCVTIKVQEFPSSELKGEGGLVGPVLYISDEPARLVDGKVEFKVRHFSGFRPIKLIRSLLQSASGLTEFIGKLPSRSRPHLAQFSTCLCKTSVPGHFGLKLFCYPPSLQYEVNRRISECVVPYKGEGSSRKPVCDKETILVSLSQAIIPQGTDAKNALHSVKFHEDTVFVTSGVVCLGSKSVPGVKFFDQSRELLCNVTIVLASQASHPSGVVLPLSEIQRAQEMPRSNRNIQSSVDVDSLHEHGKKLHVTLLATEWCSAKGGLSTINRVLAKQFSLNPNVKVTLFAPPFECECKEKDKAEAFKCDINIKEADGRMSNSTNPLEWLAFPPEKLHIDVVIGHSWKLGWQAEEIRRSHSCKWVQMVHTCPEELAMHKISDKPLSRGEEKHVSEVSLCEKADLVVTIGPKLQEAIAKSLRPCKEEKTVLSITPGVFSEFKCAKTSVADLENFYILVFGRCDPKDLPIKGYDITAEAVASLRHRSYHLTIIGANTDNQKELVDILVSFGIPHCQLTVRKFCNDREFLIKSLLEFDLVLMPSRTEGFGLTALEALSAGIPILVSGNSGFAEALKKVEFGEFYIVEDFTDANEWA</sequence>
<dbReference type="PANTHER" id="PTHR47691:SF3">
    <property type="entry name" value="HTH-TYPE TRANSCRIPTIONAL REGULATOR RV0890C-RELATED"/>
    <property type="match status" value="1"/>
</dbReference>
<accession>A0AAU9Y143</accession>
<dbReference type="InterPro" id="IPR027417">
    <property type="entry name" value="P-loop_NTPase"/>
</dbReference>
<organism evidence="3 4">
    <name type="scientific">Pocillopora meandrina</name>
    <dbReference type="NCBI Taxonomy" id="46732"/>
    <lineage>
        <taxon>Eukaryota</taxon>
        <taxon>Metazoa</taxon>
        <taxon>Cnidaria</taxon>
        <taxon>Anthozoa</taxon>
        <taxon>Hexacorallia</taxon>
        <taxon>Scleractinia</taxon>
        <taxon>Astrocoeniina</taxon>
        <taxon>Pocilloporidae</taxon>
        <taxon>Pocillopora</taxon>
    </lineage>
</organism>
<evidence type="ECO:0000313" key="4">
    <source>
        <dbReference type="Proteomes" id="UP001159428"/>
    </source>
</evidence>
<dbReference type="Gene3D" id="3.40.50.2000">
    <property type="entry name" value="Glycogen Phosphorylase B"/>
    <property type="match status" value="2"/>
</dbReference>
<dbReference type="PANTHER" id="PTHR47691">
    <property type="entry name" value="REGULATOR-RELATED"/>
    <property type="match status" value="1"/>
</dbReference>
<keyword evidence="4" id="KW-1185">Reference proteome</keyword>
<dbReference type="GO" id="GO:0005524">
    <property type="term" value="F:ATP binding"/>
    <property type="evidence" value="ECO:0007669"/>
    <property type="project" value="InterPro"/>
</dbReference>
<dbReference type="Pfam" id="PF13181">
    <property type="entry name" value="TPR_8"/>
    <property type="match status" value="1"/>
</dbReference>
<evidence type="ECO:0000256" key="1">
    <source>
        <dbReference type="PROSITE-ProRule" id="PRU00339"/>
    </source>
</evidence>
<dbReference type="SUPFAM" id="SSF48452">
    <property type="entry name" value="TPR-like"/>
    <property type="match status" value="1"/>
</dbReference>
<comment type="caution">
    <text evidence="3">The sequence shown here is derived from an EMBL/GenBank/DDBJ whole genome shotgun (WGS) entry which is preliminary data.</text>
</comment>
<feature type="repeat" description="TPR" evidence="1">
    <location>
        <begin position="686"/>
        <end position="719"/>
    </location>
</feature>
<feature type="domain" description="ATPase AAA-type core" evidence="2">
    <location>
        <begin position="129"/>
        <end position="238"/>
    </location>
</feature>
<dbReference type="CDD" id="cd03801">
    <property type="entry name" value="GT4_PimA-like"/>
    <property type="match status" value="1"/>
</dbReference>